<reference evidence="2 3" key="1">
    <citation type="submission" date="2020-10" db="EMBL/GenBank/DDBJ databases">
        <title>The Coptis chinensis genome and diversification of protoberbering-type alkaloids.</title>
        <authorList>
            <person name="Wang B."/>
            <person name="Shu S."/>
            <person name="Song C."/>
            <person name="Liu Y."/>
        </authorList>
    </citation>
    <scope>NUCLEOTIDE SEQUENCE [LARGE SCALE GENOMIC DNA]</scope>
    <source>
        <strain evidence="2">HL-2020</strain>
        <tissue evidence="2">Leaf</tissue>
    </source>
</reference>
<keyword evidence="3" id="KW-1185">Reference proteome</keyword>
<feature type="region of interest" description="Disordered" evidence="1">
    <location>
        <begin position="12"/>
        <end position="36"/>
    </location>
</feature>
<comment type="caution">
    <text evidence="2">The sequence shown here is derived from an EMBL/GenBank/DDBJ whole genome shotgun (WGS) entry which is preliminary data.</text>
</comment>
<gene>
    <name evidence="2" type="ORF">IFM89_002769</name>
</gene>
<protein>
    <submittedName>
        <fullName evidence="2">Uncharacterized protein</fullName>
    </submittedName>
</protein>
<name>A0A835HRG0_9MAGN</name>
<accession>A0A835HRG0</accession>
<dbReference type="Proteomes" id="UP000631114">
    <property type="component" value="Unassembled WGS sequence"/>
</dbReference>
<organism evidence="2 3">
    <name type="scientific">Coptis chinensis</name>
    <dbReference type="NCBI Taxonomy" id="261450"/>
    <lineage>
        <taxon>Eukaryota</taxon>
        <taxon>Viridiplantae</taxon>
        <taxon>Streptophyta</taxon>
        <taxon>Embryophyta</taxon>
        <taxon>Tracheophyta</taxon>
        <taxon>Spermatophyta</taxon>
        <taxon>Magnoliopsida</taxon>
        <taxon>Ranunculales</taxon>
        <taxon>Ranunculaceae</taxon>
        <taxon>Coptidoideae</taxon>
        <taxon>Coptis</taxon>
    </lineage>
</organism>
<evidence type="ECO:0000313" key="2">
    <source>
        <dbReference type="EMBL" id="KAF9604094.1"/>
    </source>
</evidence>
<feature type="compositionally biased region" description="Polar residues" evidence="1">
    <location>
        <begin position="25"/>
        <end position="34"/>
    </location>
</feature>
<dbReference type="EMBL" id="JADFTS010000005">
    <property type="protein sequence ID" value="KAF9604094.1"/>
    <property type="molecule type" value="Genomic_DNA"/>
</dbReference>
<dbReference type="AlphaFoldDB" id="A0A835HRG0"/>
<evidence type="ECO:0000313" key="3">
    <source>
        <dbReference type="Proteomes" id="UP000631114"/>
    </source>
</evidence>
<proteinExistence type="predicted"/>
<evidence type="ECO:0000256" key="1">
    <source>
        <dbReference type="SAM" id="MobiDB-lite"/>
    </source>
</evidence>
<sequence length="89" mass="10120">MKKIEERLKQLELRDGKQTVDEDPSSIQPSTRSDNLPIVDPKSITFLENVSQIFLKNSTRPNGYLNQPCKAAPRLLPVLIHIGKRIRAL</sequence>